<name>A0A3S5AIX5_9PLAT</name>
<accession>A0A3S5AIX5</accession>
<keyword evidence="2" id="KW-1185">Reference proteome</keyword>
<evidence type="ECO:0000313" key="2">
    <source>
        <dbReference type="Proteomes" id="UP000784294"/>
    </source>
</evidence>
<sequence>MQTIWHHEASFEIEDTGVSESRPMRLTEFKMISESPEETFFLLEEWLVEAGKGDEEAEEWAANPSSLGAAVSCCLANLAALTVFDFSISSPPNSGQSLAGC</sequence>
<evidence type="ECO:0000313" key="1">
    <source>
        <dbReference type="EMBL" id="VEL21407.1"/>
    </source>
</evidence>
<protein>
    <submittedName>
        <fullName evidence="1">Uncharacterized protein</fullName>
    </submittedName>
</protein>
<dbReference type="Proteomes" id="UP000784294">
    <property type="component" value="Unassembled WGS sequence"/>
</dbReference>
<gene>
    <name evidence="1" type="ORF">PXEA_LOCUS14847</name>
</gene>
<dbReference type="EMBL" id="CAAALY010051165">
    <property type="protein sequence ID" value="VEL21407.1"/>
    <property type="molecule type" value="Genomic_DNA"/>
</dbReference>
<organism evidence="1 2">
    <name type="scientific">Protopolystoma xenopodis</name>
    <dbReference type="NCBI Taxonomy" id="117903"/>
    <lineage>
        <taxon>Eukaryota</taxon>
        <taxon>Metazoa</taxon>
        <taxon>Spiralia</taxon>
        <taxon>Lophotrochozoa</taxon>
        <taxon>Platyhelminthes</taxon>
        <taxon>Monogenea</taxon>
        <taxon>Polyopisthocotylea</taxon>
        <taxon>Polystomatidea</taxon>
        <taxon>Polystomatidae</taxon>
        <taxon>Protopolystoma</taxon>
    </lineage>
</organism>
<proteinExistence type="predicted"/>
<reference evidence="1" key="1">
    <citation type="submission" date="2018-11" db="EMBL/GenBank/DDBJ databases">
        <authorList>
            <consortium name="Pathogen Informatics"/>
        </authorList>
    </citation>
    <scope>NUCLEOTIDE SEQUENCE</scope>
</reference>
<dbReference type="AlphaFoldDB" id="A0A3S5AIX5"/>
<comment type="caution">
    <text evidence="1">The sequence shown here is derived from an EMBL/GenBank/DDBJ whole genome shotgun (WGS) entry which is preliminary data.</text>
</comment>